<sequence length="106" mass="12112">MPTEPAAACRPRTLISLWFPDTRKRGRGPSREVRVPSDLHQSEQRRFPEGSWVMNPPALQETRVRPLGREDPQEEEMATPLQCSCLEKSMDKRSLAGCHPWGCTRV</sequence>
<dbReference type="EMBL" id="OX459947">
    <property type="protein sequence ID" value="CAI9154831.1"/>
    <property type="molecule type" value="Genomic_DNA"/>
</dbReference>
<gene>
    <name evidence="2" type="ORF">MRATA1EN1_LOCUS3793</name>
</gene>
<keyword evidence="3" id="KW-1185">Reference proteome</keyword>
<reference evidence="2" key="1">
    <citation type="submission" date="2023-04" db="EMBL/GenBank/DDBJ databases">
        <authorList>
            <consortium name="ELIXIR-Norway"/>
        </authorList>
    </citation>
    <scope>NUCLEOTIDE SEQUENCE [LARGE SCALE GENOMIC DNA]</scope>
</reference>
<feature type="region of interest" description="Disordered" evidence="1">
    <location>
        <begin position="20"/>
        <end position="54"/>
    </location>
</feature>
<evidence type="ECO:0000313" key="2">
    <source>
        <dbReference type="EMBL" id="CAI9154831.1"/>
    </source>
</evidence>
<proteinExistence type="predicted"/>
<evidence type="ECO:0000313" key="3">
    <source>
        <dbReference type="Proteomes" id="UP001176941"/>
    </source>
</evidence>
<name>A0ABN8Y4U5_RANTA</name>
<protein>
    <submittedName>
        <fullName evidence="2">Uncharacterized protein</fullName>
    </submittedName>
</protein>
<feature type="compositionally biased region" description="Basic and acidic residues" evidence="1">
    <location>
        <begin position="29"/>
        <end position="48"/>
    </location>
</feature>
<organism evidence="2 3">
    <name type="scientific">Rangifer tarandus platyrhynchus</name>
    <name type="common">Svalbard reindeer</name>
    <dbReference type="NCBI Taxonomy" id="3082113"/>
    <lineage>
        <taxon>Eukaryota</taxon>
        <taxon>Metazoa</taxon>
        <taxon>Chordata</taxon>
        <taxon>Craniata</taxon>
        <taxon>Vertebrata</taxon>
        <taxon>Euteleostomi</taxon>
        <taxon>Mammalia</taxon>
        <taxon>Eutheria</taxon>
        <taxon>Laurasiatheria</taxon>
        <taxon>Artiodactyla</taxon>
        <taxon>Ruminantia</taxon>
        <taxon>Pecora</taxon>
        <taxon>Cervidae</taxon>
        <taxon>Odocoileinae</taxon>
        <taxon>Rangifer</taxon>
    </lineage>
</organism>
<accession>A0ABN8Y4U5</accession>
<evidence type="ECO:0000256" key="1">
    <source>
        <dbReference type="SAM" id="MobiDB-lite"/>
    </source>
</evidence>
<dbReference type="Proteomes" id="UP001176941">
    <property type="component" value="Chromosome 11"/>
</dbReference>